<evidence type="ECO:0000256" key="2">
    <source>
        <dbReference type="ARBA" id="ARBA00005209"/>
    </source>
</evidence>
<evidence type="ECO:0000256" key="6">
    <source>
        <dbReference type="ARBA" id="ARBA00022679"/>
    </source>
</evidence>
<keyword evidence="6" id="KW-0808">Transferase</keyword>
<evidence type="ECO:0000313" key="15">
    <source>
        <dbReference type="Proteomes" id="UP000306102"/>
    </source>
</evidence>
<evidence type="ECO:0000256" key="11">
    <source>
        <dbReference type="SAM" id="MobiDB-lite"/>
    </source>
</evidence>
<feature type="domain" description="Glutamine amidotransferase type-2" evidence="13">
    <location>
        <begin position="411"/>
        <end position="630"/>
    </location>
</feature>
<keyword evidence="12" id="KW-0812">Transmembrane</keyword>
<dbReference type="Gene3D" id="3.40.50.2020">
    <property type="match status" value="1"/>
</dbReference>
<feature type="transmembrane region" description="Helical" evidence="12">
    <location>
        <begin position="100"/>
        <end position="121"/>
    </location>
</feature>
<keyword evidence="12" id="KW-1133">Transmembrane helix</keyword>
<comment type="caution">
    <text evidence="14">The sequence shown here is derived from an EMBL/GenBank/DDBJ whole genome shotgun (WGS) entry which is preliminary data.</text>
</comment>
<evidence type="ECO:0000256" key="12">
    <source>
        <dbReference type="SAM" id="Phobius"/>
    </source>
</evidence>
<dbReference type="EMBL" id="SDRB02011620">
    <property type="protein sequence ID" value="THG00650.1"/>
    <property type="molecule type" value="Genomic_DNA"/>
</dbReference>
<accession>A0A4S4DDC6</accession>
<dbReference type="Pfam" id="PF00156">
    <property type="entry name" value="Pribosyltran"/>
    <property type="match status" value="1"/>
</dbReference>
<dbReference type="NCBIfam" id="TIGR01134">
    <property type="entry name" value="purF"/>
    <property type="match status" value="1"/>
</dbReference>
<keyword evidence="9" id="KW-0411">Iron-sulfur</keyword>
<dbReference type="InterPro" id="IPR035584">
    <property type="entry name" value="PurF_N"/>
</dbReference>
<dbReference type="Pfam" id="PF13537">
    <property type="entry name" value="GATase_7"/>
    <property type="match status" value="1"/>
</dbReference>
<proteinExistence type="inferred from homology"/>
<dbReference type="CDD" id="cd06223">
    <property type="entry name" value="PRTases_typeI"/>
    <property type="match status" value="1"/>
</dbReference>
<evidence type="ECO:0000256" key="4">
    <source>
        <dbReference type="ARBA" id="ARBA00011941"/>
    </source>
</evidence>
<evidence type="ECO:0000259" key="13">
    <source>
        <dbReference type="PROSITE" id="PS51278"/>
    </source>
</evidence>
<dbReference type="SUPFAM" id="SSF53271">
    <property type="entry name" value="PRTase-like"/>
    <property type="match status" value="1"/>
</dbReference>
<dbReference type="STRING" id="542762.A0A4S4DDC6"/>
<comment type="cofactor">
    <cofactor evidence="1">
        <name>[4Fe-4S] cluster</name>
        <dbReference type="ChEBI" id="CHEBI:49883"/>
    </cofactor>
</comment>
<feature type="transmembrane region" description="Helical" evidence="12">
    <location>
        <begin position="68"/>
        <end position="88"/>
    </location>
</feature>
<keyword evidence="15" id="KW-1185">Reference proteome</keyword>
<comment type="similarity">
    <text evidence="3">In the C-terminal section; belongs to the purine/pyrimidine phosphoribosyltransferase family.</text>
</comment>
<keyword evidence="8" id="KW-0315">Glutamine amidotransferase</keyword>
<evidence type="ECO:0000256" key="1">
    <source>
        <dbReference type="ARBA" id="ARBA00001966"/>
    </source>
</evidence>
<dbReference type="GO" id="GO:0009113">
    <property type="term" value="P:purine nucleobase biosynthetic process"/>
    <property type="evidence" value="ECO:0007669"/>
    <property type="project" value="InterPro"/>
</dbReference>
<dbReference type="CDD" id="cd00715">
    <property type="entry name" value="GPATase_N"/>
    <property type="match status" value="1"/>
</dbReference>
<dbReference type="InterPro" id="IPR005854">
    <property type="entry name" value="PurF"/>
</dbReference>
<evidence type="ECO:0000313" key="14">
    <source>
        <dbReference type="EMBL" id="THG00650.1"/>
    </source>
</evidence>
<dbReference type="Gene3D" id="3.60.20.10">
    <property type="entry name" value="Glutamine Phosphoribosylpyrophosphate, subunit 1, domain 1"/>
    <property type="match status" value="1"/>
</dbReference>
<name>A0A4S4DDC6_CAMSN</name>
<keyword evidence="9" id="KW-0479">Metal-binding</keyword>
<dbReference type="InterPro" id="IPR029055">
    <property type="entry name" value="Ntn_hydrolases_N"/>
</dbReference>
<comment type="catalytic activity">
    <reaction evidence="10">
        <text>5-phospho-beta-D-ribosylamine + L-glutamate + diphosphate = 5-phospho-alpha-D-ribose 1-diphosphate + L-glutamine + H2O</text>
        <dbReference type="Rhea" id="RHEA:14905"/>
        <dbReference type="ChEBI" id="CHEBI:15377"/>
        <dbReference type="ChEBI" id="CHEBI:29985"/>
        <dbReference type="ChEBI" id="CHEBI:33019"/>
        <dbReference type="ChEBI" id="CHEBI:58017"/>
        <dbReference type="ChEBI" id="CHEBI:58359"/>
        <dbReference type="ChEBI" id="CHEBI:58681"/>
        <dbReference type="EC" id="2.4.2.14"/>
    </reaction>
</comment>
<dbReference type="InterPro" id="IPR029057">
    <property type="entry name" value="PRTase-like"/>
</dbReference>
<protein>
    <recommendedName>
        <fullName evidence="4">amidophosphoribosyltransferase</fullName>
        <ecNumber evidence="4">2.4.2.14</ecNumber>
    </recommendedName>
</protein>
<keyword evidence="9" id="KW-0408">Iron</keyword>
<evidence type="ECO:0000256" key="5">
    <source>
        <dbReference type="ARBA" id="ARBA00022676"/>
    </source>
</evidence>
<gene>
    <name evidence="14" type="ORF">TEA_011319</name>
</gene>
<evidence type="ECO:0000256" key="9">
    <source>
        <dbReference type="ARBA" id="ARBA00023014"/>
    </source>
</evidence>
<dbReference type="InterPro" id="IPR017932">
    <property type="entry name" value="GATase_2_dom"/>
</dbReference>
<dbReference type="GO" id="GO:0004044">
    <property type="term" value="F:amidophosphoribosyltransferase activity"/>
    <property type="evidence" value="ECO:0007669"/>
    <property type="project" value="UniProtKB-EC"/>
</dbReference>
<dbReference type="GO" id="GO:0006189">
    <property type="term" value="P:'de novo' IMP biosynthetic process"/>
    <property type="evidence" value="ECO:0007669"/>
    <property type="project" value="UniProtKB-UniPathway"/>
</dbReference>
<keyword evidence="12" id="KW-0472">Membrane</keyword>
<keyword evidence="7" id="KW-0658">Purine biosynthesis</keyword>
<dbReference type="HAMAP" id="MF_01931">
    <property type="entry name" value="PurF"/>
    <property type="match status" value="1"/>
</dbReference>
<reference evidence="14 15" key="1">
    <citation type="journal article" date="2018" name="Proc. Natl. Acad. Sci. U.S.A.">
        <title>Draft genome sequence of Camellia sinensis var. sinensis provides insights into the evolution of the tea genome and tea quality.</title>
        <authorList>
            <person name="Wei C."/>
            <person name="Yang H."/>
            <person name="Wang S."/>
            <person name="Zhao J."/>
            <person name="Liu C."/>
            <person name="Gao L."/>
            <person name="Xia E."/>
            <person name="Lu Y."/>
            <person name="Tai Y."/>
            <person name="She G."/>
            <person name="Sun J."/>
            <person name="Cao H."/>
            <person name="Tong W."/>
            <person name="Gao Q."/>
            <person name="Li Y."/>
            <person name="Deng W."/>
            <person name="Jiang X."/>
            <person name="Wang W."/>
            <person name="Chen Q."/>
            <person name="Zhang S."/>
            <person name="Li H."/>
            <person name="Wu J."/>
            <person name="Wang P."/>
            <person name="Li P."/>
            <person name="Shi C."/>
            <person name="Zheng F."/>
            <person name="Jian J."/>
            <person name="Huang B."/>
            <person name="Shan D."/>
            <person name="Shi M."/>
            <person name="Fang C."/>
            <person name="Yue Y."/>
            <person name="Li F."/>
            <person name="Li D."/>
            <person name="Wei S."/>
            <person name="Han B."/>
            <person name="Jiang C."/>
            <person name="Yin Y."/>
            <person name="Xia T."/>
            <person name="Zhang Z."/>
            <person name="Bennetzen J.L."/>
            <person name="Zhao S."/>
            <person name="Wan X."/>
        </authorList>
    </citation>
    <scope>NUCLEOTIDE SEQUENCE [LARGE SCALE GENOMIC DNA]</scope>
    <source>
        <strain evidence="15">cv. Shuchazao</strain>
        <tissue evidence="14">Leaf</tissue>
    </source>
</reference>
<evidence type="ECO:0000256" key="8">
    <source>
        <dbReference type="ARBA" id="ARBA00022962"/>
    </source>
</evidence>
<sequence length="906" mass="99662">MAETSAAATETDTVAPLLRPRQEAGRPTTLALLLGRATGRRGASMLVRETAAQQLEERRADWGYSPPVVALDMMWNMAFVVVSVVVMFCSMSEKTNVPIRIWICGYALQCSVHVVLVWLEYSRRNRRRFRRDEEAAVAVAVRPDSNLDSNETDDDDDTVGALGITNRASMTKRCESVNTMASFLWWIVGFYWVVSGGNVLLQNAPRLYWLAVVFLAFDVFFAVFCVVLACLIGIALCCCLPCIIAVLYAVAGQEGASEAELSILPKYRFQTYSNEEKTGIGAGRMVPVETSSEYLANERILLPEDASSLSSFRFFVGRAANELSQVEYYIVQAQLDHFAMCSSFARALVEPNEPKSNSVRQVLAKLKLELAQKIKLFFPKELMFDDPSLAARITIVRLVSAGSSAFKVRSCGVVGISDDPESSRLCYLALHALQYRGQEGAGIVAVHDNVLHSITGVGLVSDVFHESKLDQLPGDIAIGPVRYSTAGSSMLKKVQPFVAGYRFGSVGVAHNGNLVNYQFLRAMLEDNGSIFNTSSDTEVVLHLIAISKMRPFFLRIVEACEKLEGAYSMVFLTEDKLVAVRDPYGFRPLVMGRRSNGAVVFASETCALDLIEATYEREVYPGEVLVVDKDGVQSLCLMPHPEPKACIFEHIYFALPNSVVFGRSVYESRRTFGRILAMEAPVDCDVVIAVPDSGVVAALGYAAQAGVPFQQGLIRSHYVGRTFIEPSQKIRDFGVKLKLSPVRAVLEGKRVVVVDDSIVRGTTSSKIVRLIKEAGAKEVHMRIASPPIIASCYYGVDTPSSEELISNRMSVEEIREFIGSDSLAFLPIDSLRKLLGSDSPNYCYACFSGKYPVEPKGKVKRVGDFVDDGLNGSIEAIDGGWIQGTRNQPEGERDSEQKLKEEKVSL</sequence>
<comment type="pathway">
    <text evidence="2">Purine metabolism; IMP biosynthesis via de novo pathway; N(1)-(5-phospho-D-ribosyl)glycinamide from 5-phospho-alpha-D-ribose 1-diphosphate: step 1/2.</text>
</comment>
<feature type="transmembrane region" description="Helical" evidence="12">
    <location>
        <begin position="231"/>
        <end position="251"/>
    </location>
</feature>
<dbReference type="AlphaFoldDB" id="A0A4S4DDC6"/>
<evidence type="ECO:0000256" key="10">
    <source>
        <dbReference type="ARBA" id="ARBA00048430"/>
    </source>
</evidence>
<dbReference type="EC" id="2.4.2.14" evidence="4"/>
<dbReference type="SUPFAM" id="SSF56235">
    <property type="entry name" value="N-terminal nucleophile aminohydrolases (Ntn hydrolases)"/>
    <property type="match status" value="1"/>
</dbReference>
<feature type="transmembrane region" description="Helical" evidence="12">
    <location>
        <begin position="177"/>
        <end position="194"/>
    </location>
</feature>
<dbReference type="InterPro" id="IPR000836">
    <property type="entry name" value="PRTase_dom"/>
</dbReference>
<dbReference type="Proteomes" id="UP000306102">
    <property type="component" value="Unassembled WGS sequence"/>
</dbReference>
<feature type="transmembrane region" description="Helical" evidence="12">
    <location>
        <begin position="206"/>
        <end position="224"/>
    </location>
</feature>
<dbReference type="UniPathway" id="UPA00074">
    <property type="reaction ID" value="UER00124"/>
</dbReference>
<dbReference type="PROSITE" id="PS51278">
    <property type="entry name" value="GATASE_TYPE_2"/>
    <property type="match status" value="1"/>
</dbReference>
<organism evidence="14 15">
    <name type="scientific">Camellia sinensis var. sinensis</name>
    <name type="common">China tea</name>
    <dbReference type="NCBI Taxonomy" id="542762"/>
    <lineage>
        <taxon>Eukaryota</taxon>
        <taxon>Viridiplantae</taxon>
        <taxon>Streptophyta</taxon>
        <taxon>Embryophyta</taxon>
        <taxon>Tracheophyta</taxon>
        <taxon>Spermatophyta</taxon>
        <taxon>Magnoliopsida</taxon>
        <taxon>eudicotyledons</taxon>
        <taxon>Gunneridae</taxon>
        <taxon>Pentapetalae</taxon>
        <taxon>asterids</taxon>
        <taxon>Ericales</taxon>
        <taxon>Theaceae</taxon>
        <taxon>Camellia</taxon>
    </lineage>
</organism>
<keyword evidence="5" id="KW-0328">Glycosyltransferase</keyword>
<evidence type="ECO:0000256" key="3">
    <source>
        <dbReference type="ARBA" id="ARBA00010138"/>
    </source>
</evidence>
<dbReference type="GO" id="GO:0051536">
    <property type="term" value="F:iron-sulfur cluster binding"/>
    <property type="evidence" value="ECO:0007669"/>
    <property type="project" value="UniProtKB-KW"/>
</dbReference>
<dbReference type="PANTHER" id="PTHR11907">
    <property type="entry name" value="AMIDOPHOSPHORIBOSYLTRANSFERASE"/>
    <property type="match status" value="1"/>
</dbReference>
<evidence type="ECO:0000256" key="7">
    <source>
        <dbReference type="ARBA" id="ARBA00022755"/>
    </source>
</evidence>
<feature type="region of interest" description="Disordered" evidence="11">
    <location>
        <begin position="881"/>
        <end position="906"/>
    </location>
</feature>
<feature type="compositionally biased region" description="Basic and acidic residues" evidence="11">
    <location>
        <begin position="889"/>
        <end position="906"/>
    </location>
</feature>